<dbReference type="EMBL" id="JACHHI010000002">
    <property type="protein sequence ID" value="MBB6477432.1"/>
    <property type="molecule type" value="Genomic_DNA"/>
</dbReference>
<name>A0A841R4E2_9FIRM</name>
<comment type="caution">
    <text evidence="2">The sequence shown here is derived from an EMBL/GenBank/DDBJ whole genome shotgun (WGS) entry which is preliminary data.</text>
</comment>
<evidence type="ECO:0000313" key="2">
    <source>
        <dbReference type="EMBL" id="MBB6477432.1"/>
    </source>
</evidence>
<protein>
    <recommendedName>
        <fullName evidence="4">DUF1850 domain-containing protein</fullName>
    </recommendedName>
</protein>
<evidence type="ECO:0000313" key="3">
    <source>
        <dbReference type="Proteomes" id="UP000591941"/>
    </source>
</evidence>
<dbReference type="OrthoDB" id="4304at2"/>
<dbReference type="InterPro" id="IPR015001">
    <property type="entry name" value="DUF1850"/>
</dbReference>
<dbReference type="RefSeq" id="WP_159823124.1">
    <property type="nucleotide sequence ID" value="NZ_CABWNB010000003.1"/>
</dbReference>
<dbReference type="GeneID" id="93485739"/>
<keyword evidence="1" id="KW-1133">Transmembrane helix</keyword>
<sequence>MQRLLIKRPFYLLALLSFALVVTIAWWSMRPAIFLTAGDEWHDLGHAYSGRSVVIHYRHSVQQTHVWEYLTVNDTADGFILRATKYKSYDVGLPFLPSEGNFRSDGEYFYLDDINRVLPRPLTLRTGLGTELTVTLQTTYALYQRHAPGTLVTLSVTPRWRSYYEHFNHWLGGERNGRRT</sequence>
<dbReference type="Proteomes" id="UP000591941">
    <property type="component" value="Unassembled WGS sequence"/>
</dbReference>
<dbReference type="Pfam" id="PF08905">
    <property type="entry name" value="DUF1850"/>
    <property type="match status" value="1"/>
</dbReference>
<keyword evidence="1" id="KW-0812">Transmembrane</keyword>
<feature type="transmembrane region" description="Helical" evidence="1">
    <location>
        <begin position="12"/>
        <end position="29"/>
    </location>
</feature>
<evidence type="ECO:0008006" key="4">
    <source>
        <dbReference type="Google" id="ProtNLM"/>
    </source>
</evidence>
<proteinExistence type="predicted"/>
<evidence type="ECO:0000256" key="1">
    <source>
        <dbReference type="SAM" id="Phobius"/>
    </source>
</evidence>
<accession>A0A841R4E2</accession>
<dbReference type="AlphaFoldDB" id="A0A841R4E2"/>
<organism evidence="2 3">
    <name type="scientific">Negativicoccus succinicivorans</name>
    <dbReference type="NCBI Taxonomy" id="620903"/>
    <lineage>
        <taxon>Bacteria</taxon>
        <taxon>Bacillati</taxon>
        <taxon>Bacillota</taxon>
        <taxon>Negativicutes</taxon>
        <taxon>Veillonellales</taxon>
        <taxon>Veillonellaceae</taxon>
        <taxon>Negativicoccus</taxon>
    </lineage>
</organism>
<keyword evidence="3" id="KW-1185">Reference proteome</keyword>
<reference evidence="2 3" key="1">
    <citation type="submission" date="2020-08" db="EMBL/GenBank/DDBJ databases">
        <title>Genomic Encyclopedia of Type Strains, Phase IV (KMG-IV): sequencing the most valuable type-strain genomes for metagenomic binning, comparative biology and taxonomic classification.</title>
        <authorList>
            <person name="Goeker M."/>
        </authorList>
    </citation>
    <scope>NUCLEOTIDE SEQUENCE [LARGE SCALE GENOMIC DNA]</scope>
    <source>
        <strain evidence="2 3">DSM 21255</strain>
    </source>
</reference>
<keyword evidence="1" id="KW-0472">Membrane</keyword>
<gene>
    <name evidence="2" type="ORF">HNR45_000462</name>
</gene>